<sequence length="104" mass="11239">MCTCESLQPSGGERRVHSVTSAVPVGVPVGVPLSQPECIGNLNVKELTSEDRDWLLGTNIRVCTGEGPVPRSGPRVTQKLFLGVYKGRSLWGSGRTDGLRHRKL</sequence>
<evidence type="ECO:0000313" key="1">
    <source>
        <dbReference type="EMBL" id="TNN61794.1"/>
    </source>
</evidence>
<dbReference type="Proteomes" id="UP000314294">
    <property type="component" value="Unassembled WGS sequence"/>
</dbReference>
<keyword evidence="2" id="KW-1185">Reference proteome</keyword>
<reference evidence="1 2" key="1">
    <citation type="submission" date="2019-03" db="EMBL/GenBank/DDBJ databases">
        <title>First draft genome of Liparis tanakae, snailfish: a comprehensive survey of snailfish specific genes.</title>
        <authorList>
            <person name="Kim W."/>
            <person name="Song I."/>
            <person name="Jeong J.-H."/>
            <person name="Kim D."/>
            <person name="Kim S."/>
            <person name="Ryu S."/>
            <person name="Song J.Y."/>
            <person name="Lee S.K."/>
        </authorList>
    </citation>
    <scope>NUCLEOTIDE SEQUENCE [LARGE SCALE GENOMIC DNA]</scope>
    <source>
        <tissue evidence="1">Muscle</tissue>
    </source>
</reference>
<comment type="caution">
    <text evidence="1">The sequence shown here is derived from an EMBL/GenBank/DDBJ whole genome shotgun (WGS) entry which is preliminary data.</text>
</comment>
<protein>
    <submittedName>
        <fullName evidence="1">Uncharacterized protein</fullName>
    </submittedName>
</protein>
<proteinExistence type="predicted"/>
<accession>A0A4Z2HA83</accession>
<dbReference type="EMBL" id="SRLO01000308">
    <property type="protein sequence ID" value="TNN61794.1"/>
    <property type="molecule type" value="Genomic_DNA"/>
</dbReference>
<evidence type="ECO:0000313" key="2">
    <source>
        <dbReference type="Proteomes" id="UP000314294"/>
    </source>
</evidence>
<dbReference type="AlphaFoldDB" id="A0A4Z2HA83"/>
<gene>
    <name evidence="1" type="ORF">EYF80_028016</name>
</gene>
<organism evidence="1 2">
    <name type="scientific">Liparis tanakae</name>
    <name type="common">Tanaka's snailfish</name>
    <dbReference type="NCBI Taxonomy" id="230148"/>
    <lineage>
        <taxon>Eukaryota</taxon>
        <taxon>Metazoa</taxon>
        <taxon>Chordata</taxon>
        <taxon>Craniata</taxon>
        <taxon>Vertebrata</taxon>
        <taxon>Euteleostomi</taxon>
        <taxon>Actinopterygii</taxon>
        <taxon>Neopterygii</taxon>
        <taxon>Teleostei</taxon>
        <taxon>Neoteleostei</taxon>
        <taxon>Acanthomorphata</taxon>
        <taxon>Eupercaria</taxon>
        <taxon>Perciformes</taxon>
        <taxon>Cottioidei</taxon>
        <taxon>Cottales</taxon>
        <taxon>Liparidae</taxon>
        <taxon>Liparis</taxon>
    </lineage>
</organism>
<name>A0A4Z2HA83_9TELE</name>